<gene>
    <name evidence="2" type="ORF">METZ01_LOCUS291467</name>
</gene>
<keyword evidence="1" id="KW-0472">Membrane</keyword>
<dbReference type="InterPro" id="IPR018666">
    <property type="entry name" value="DUF2125"/>
</dbReference>
<protein>
    <submittedName>
        <fullName evidence="2">Uncharacterized protein</fullName>
    </submittedName>
</protein>
<evidence type="ECO:0000313" key="2">
    <source>
        <dbReference type="EMBL" id="SVC38613.1"/>
    </source>
</evidence>
<accession>A0A382LQF4</accession>
<dbReference type="EMBL" id="UINC01088416">
    <property type="protein sequence ID" value="SVC38613.1"/>
    <property type="molecule type" value="Genomic_DNA"/>
</dbReference>
<organism evidence="2">
    <name type="scientific">marine metagenome</name>
    <dbReference type="NCBI Taxonomy" id="408172"/>
    <lineage>
        <taxon>unclassified sequences</taxon>
        <taxon>metagenomes</taxon>
        <taxon>ecological metagenomes</taxon>
    </lineage>
</organism>
<reference evidence="2" key="1">
    <citation type="submission" date="2018-05" db="EMBL/GenBank/DDBJ databases">
        <authorList>
            <person name="Lanie J.A."/>
            <person name="Ng W.-L."/>
            <person name="Kazmierczak K.M."/>
            <person name="Andrzejewski T.M."/>
            <person name="Davidsen T.M."/>
            <person name="Wayne K.J."/>
            <person name="Tettelin H."/>
            <person name="Glass J.I."/>
            <person name="Rusch D."/>
            <person name="Podicherti R."/>
            <person name="Tsui H.-C.T."/>
            <person name="Winkler M.E."/>
        </authorList>
    </citation>
    <scope>NUCLEOTIDE SEQUENCE</scope>
</reference>
<keyword evidence="1" id="KW-1133">Transmembrane helix</keyword>
<proteinExistence type="predicted"/>
<dbReference type="AlphaFoldDB" id="A0A382LQF4"/>
<sequence>MVHFRIVTVAILCLGMPVVLYSIYWYAFAENLKENITLFLLDQVREGFNVSFEHIEVVGYPTTFRIIMSSPRLAAKSVSQSHSDVSWRWKGVRAIAEVKPWS</sequence>
<dbReference type="Pfam" id="PF09898">
    <property type="entry name" value="DUF2125"/>
    <property type="match status" value="1"/>
</dbReference>
<keyword evidence="1" id="KW-0812">Transmembrane</keyword>
<feature type="transmembrane region" description="Helical" evidence="1">
    <location>
        <begin position="6"/>
        <end position="27"/>
    </location>
</feature>
<evidence type="ECO:0000256" key="1">
    <source>
        <dbReference type="SAM" id="Phobius"/>
    </source>
</evidence>
<name>A0A382LQF4_9ZZZZ</name>